<sequence length="380" mass="43285">MLAVITFVFVFCTSNAYVVRHEPILLGTDLVLTFLVHRHGDRTPVPQYVNFSDQREQLKELTKPIGYGQLTDAGKRRAYELGNFIRARYGEFLSPQYNRSEIYLRSTDSTRAKMTILVEMAGAYSASNHGWSDDINWVPVPYTTMPLQYDFVMGMNCPKFMDHFDKIARSRVPEMQKHSSVIERLSSVLKIDLRNTPVQTYFAYDVFVSQINMGLPVTPSIKEMMPEIKMAADTAFDLLFGNQTMLPLQAGLLLKEFFEVSYATIAGEPSPKVRIYSGHDVNVYALEAISRVMPQGAPPYAALFALELRKVRKTGRYVVLPVYVSSPGEPVQYLQVKGCDLLCDLDRFYEITSPDLIDIDDWKSRCNYDMNAKFNTNGFE</sequence>
<dbReference type="PANTHER" id="PTHR11567">
    <property type="entry name" value="ACID PHOSPHATASE-RELATED"/>
    <property type="match status" value="1"/>
</dbReference>
<dbReference type="Proteomes" id="UP000694872">
    <property type="component" value="Unplaced"/>
</dbReference>
<organism evidence="9">
    <name type="scientific">Papilio xuthus</name>
    <name type="common">Asian swallowtail butterfly</name>
    <dbReference type="NCBI Taxonomy" id="66420"/>
    <lineage>
        <taxon>Eukaryota</taxon>
        <taxon>Metazoa</taxon>
        <taxon>Ecdysozoa</taxon>
        <taxon>Arthropoda</taxon>
        <taxon>Hexapoda</taxon>
        <taxon>Insecta</taxon>
        <taxon>Pterygota</taxon>
        <taxon>Neoptera</taxon>
        <taxon>Endopterygota</taxon>
        <taxon>Lepidoptera</taxon>
        <taxon>Glossata</taxon>
        <taxon>Ditrysia</taxon>
        <taxon>Papilionoidea</taxon>
        <taxon>Papilionidae</taxon>
        <taxon>Papilioninae</taxon>
        <taxon>Papilio</taxon>
    </lineage>
</organism>
<dbReference type="CDD" id="cd07061">
    <property type="entry name" value="HP_HAP_like"/>
    <property type="match status" value="1"/>
</dbReference>
<dbReference type="RefSeq" id="XP_013171785.1">
    <property type="nucleotide sequence ID" value="XM_013316331.1"/>
</dbReference>
<proteinExistence type="inferred from homology"/>
<evidence type="ECO:0000256" key="2">
    <source>
        <dbReference type="ARBA" id="ARBA00005375"/>
    </source>
</evidence>
<feature type="chain" id="PRO_5042488799" description="acid phosphatase" evidence="8">
    <location>
        <begin position="17"/>
        <end position="380"/>
    </location>
</feature>
<evidence type="ECO:0000256" key="8">
    <source>
        <dbReference type="SAM" id="SignalP"/>
    </source>
</evidence>
<name>A0AAJ6ZFW3_PAPXU</name>
<dbReference type="GO" id="GO:0003993">
    <property type="term" value="F:acid phosphatase activity"/>
    <property type="evidence" value="ECO:0007669"/>
    <property type="project" value="UniProtKB-EC"/>
</dbReference>
<dbReference type="EC" id="3.1.3.2" evidence="3"/>
<dbReference type="InterPro" id="IPR000560">
    <property type="entry name" value="His_Pase_clade-2"/>
</dbReference>
<dbReference type="PANTHER" id="PTHR11567:SF211">
    <property type="entry name" value="PROSTATIC ACID PHOSPHATASE"/>
    <property type="match status" value="1"/>
</dbReference>
<dbReference type="KEGG" id="pxu:106120863"/>
<keyword evidence="6" id="KW-1015">Disulfide bond</keyword>
<evidence type="ECO:0000256" key="7">
    <source>
        <dbReference type="ARBA" id="ARBA00023180"/>
    </source>
</evidence>
<comment type="similarity">
    <text evidence="2">Belongs to the histidine acid phosphatase family.</text>
</comment>
<dbReference type="AlphaFoldDB" id="A0AAJ6ZFW3"/>
<dbReference type="Gene3D" id="3.40.50.1240">
    <property type="entry name" value="Phosphoglycerate mutase-like"/>
    <property type="match status" value="1"/>
</dbReference>
<keyword evidence="4 8" id="KW-0732">Signal</keyword>
<dbReference type="SUPFAM" id="SSF53254">
    <property type="entry name" value="Phosphoglycerate mutase-like"/>
    <property type="match status" value="1"/>
</dbReference>
<keyword evidence="7" id="KW-0325">Glycoprotein</keyword>
<evidence type="ECO:0000313" key="9">
    <source>
        <dbReference type="RefSeq" id="XP_013171785.1"/>
    </source>
</evidence>
<dbReference type="InterPro" id="IPR050645">
    <property type="entry name" value="Histidine_acid_phosphatase"/>
</dbReference>
<dbReference type="InterPro" id="IPR029033">
    <property type="entry name" value="His_PPase_superfam"/>
</dbReference>
<accession>A0AAJ6ZFW3</accession>
<protein>
    <recommendedName>
        <fullName evidence="3">acid phosphatase</fullName>
        <ecNumber evidence="3">3.1.3.2</ecNumber>
    </recommendedName>
</protein>
<reference evidence="9" key="1">
    <citation type="submission" date="2025-08" db="UniProtKB">
        <authorList>
            <consortium name="RefSeq"/>
        </authorList>
    </citation>
    <scope>IDENTIFICATION</scope>
</reference>
<dbReference type="Pfam" id="PF00328">
    <property type="entry name" value="His_Phos_2"/>
    <property type="match status" value="1"/>
</dbReference>
<evidence type="ECO:0000256" key="1">
    <source>
        <dbReference type="ARBA" id="ARBA00000032"/>
    </source>
</evidence>
<evidence type="ECO:0000256" key="3">
    <source>
        <dbReference type="ARBA" id="ARBA00012646"/>
    </source>
</evidence>
<comment type="catalytic activity">
    <reaction evidence="1">
        <text>a phosphate monoester + H2O = an alcohol + phosphate</text>
        <dbReference type="Rhea" id="RHEA:15017"/>
        <dbReference type="ChEBI" id="CHEBI:15377"/>
        <dbReference type="ChEBI" id="CHEBI:30879"/>
        <dbReference type="ChEBI" id="CHEBI:43474"/>
        <dbReference type="ChEBI" id="CHEBI:67140"/>
        <dbReference type="EC" id="3.1.3.2"/>
    </reaction>
</comment>
<evidence type="ECO:0000256" key="6">
    <source>
        <dbReference type="ARBA" id="ARBA00023157"/>
    </source>
</evidence>
<feature type="signal peptide" evidence="8">
    <location>
        <begin position="1"/>
        <end position="16"/>
    </location>
</feature>
<evidence type="ECO:0000256" key="5">
    <source>
        <dbReference type="ARBA" id="ARBA00022801"/>
    </source>
</evidence>
<gene>
    <name evidence="9" type="primary">LOC106120863</name>
</gene>
<evidence type="ECO:0000256" key="4">
    <source>
        <dbReference type="ARBA" id="ARBA00022729"/>
    </source>
</evidence>
<keyword evidence="5" id="KW-0378">Hydrolase</keyword>